<evidence type="ECO:0000256" key="4">
    <source>
        <dbReference type="ARBA" id="ARBA00022853"/>
    </source>
</evidence>
<dbReference type="Proteomes" id="UP000002866">
    <property type="component" value="Chromosome 7"/>
</dbReference>
<reference evidence="11 12" key="1">
    <citation type="journal article" date="2011" name="Proc. Natl. Acad. Sci. U.S.A.">
        <title>Evolutionary erosion of yeast sex chromosomes by mating-type switching accidents.</title>
        <authorList>
            <person name="Gordon J.L."/>
            <person name="Armisen D."/>
            <person name="Proux-Wera E."/>
            <person name="Oheigeartaigh S.S."/>
            <person name="Byrne K.P."/>
            <person name="Wolfe K.H."/>
        </authorList>
    </citation>
    <scope>NUCLEOTIDE SEQUENCE [LARGE SCALE GENOMIC DNA]</scope>
    <source>
        <strain evidence="12">ATCC 34711 / CBS 6284 / DSM 70876 / NBRC 10599 / NRRL Y-10934 / UCD 77-7</strain>
    </source>
</reference>
<name>I2H6T7_HENB6</name>
<dbReference type="GO" id="GO:0006338">
    <property type="term" value="P:chromatin remodeling"/>
    <property type="evidence" value="ECO:0007669"/>
    <property type="project" value="EnsemblFungi"/>
</dbReference>
<accession>I2H6T7</accession>
<dbReference type="GO" id="GO:0035267">
    <property type="term" value="C:NuA4 histone acetyltransferase complex"/>
    <property type="evidence" value="ECO:0007669"/>
    <property type="project" value="EnsemblFungi"/>
</dbReference>
<dbReference type="SMART" id="SM00717">
    <property type="entry name" value="SANT"/>
    <property type="match status" value="1"/>
</dbReference>
<dbReference type="GO" id="GO:0006281">
    <property type="term" value="P:DNA repair"/>
    <property type="evidence" value="ECO:0007669"/>
    <property type="project" value="EnsemblFungi"/>
</dbReference>
<comment type="function">
    <text evidence="8">Component of the SWR1 complex which mediates the ATP-dependent exchange of histone H2A for the H2A variant HZT1 leading to transcriptional regulation of selected genes by chromatin remodeling. Component of the NuA4 histone acetyltransferase complex which is involved in transcriptional activation of selected genes principally by acetylation of nucleosomal histone H4 and H2A. The NuA4 complex is also involved in DNA repair.</text>
</comment>
<dbReference type="InterPro" id="IPR032563">
    <property type="entry name" value="DAMP1_SANT-like"/>
</dbReference>
<keyword evidence="7" id="KW-0539">Nucleus</keyword>
<sequence length="563" mass="65143">MSSSDIFDVLNIKKAKPQPATVEPSHSSSPRPPVTGIQRELYNLLGTNQPPIALSSKSNEQSRFKEKLQANGKVVPWTNAPFKPNDYVVLNHWIRGSSLNASNDNTKSTDKLEKLDHNKTEQELPPSKFKQFNVHPTLPEFTEIEYNDFMSDIILPSEISKADNKPNDEIITTNKDIKESGSGLEAGDNQKAESANEGSKTPNDSDKDHKAKNDTWTYEETLQLFHLCRQYDMKWFIIFDRYEDNGKTRTLEDLKSQFYKVSKAYFHKKDPKNPLLTSLDFRKDKEIERKNYLQRLLARSAAEIAEEEALIIESRKFEVAAKRTLNEREALLRLLDSPHSEQSVSRYLTSQGMSQLYTSLLSDKSRKRKHPSSNSIPENPWMKQQQQFAQQRQQLQQQHHQQQQQQLQQRIQQQENEQKSQNIKQELSVKPNDSIPSIPSTSKKTKKQKQEEQQAQKKKSESARLEQLLSKFSEEERTALGVIVHEKKLNAGVYLRSTRIPSFKPALQNKVNLMMQELGLPMRPTMVTKRVMERQEHLLKQIANLADLKKHYDKLEAEVEVRK</sequence>
<dbReference type="OrthoDB" id="19740at2759"/>
<dbReference type="InterPro" id="IPR027109">
    <property type="entry name" value="Swc4/Dmap1"/>
</dbReference>
<dbReference type="PANTHER" id="PTHR12855">
    <property type="entry name" value="DNA METHYLTRANSFERASE 1-ASSOCIATED PROTEIN 1 FAMILY MEMBER"/>
    <property type="match status" value="1"/>
</dbReference>
<feature type="compositionally biased region" description="Low complexity" evidence="9">
    <location>
        <begin position="384"/>
        <end position="425"/>
    </location>
</feature>
<evidence type="ECO:0000313" key="11">
    <source>
        <dbReference type="EMBL" id="CCH62089.1"/>
    </source>
</evidence>
<gene>
    <name evidence="11" type="primary">TBLA0G01430</name>
    <name evidence="11" type="ORF">TBLA_0G01430</name>
</gene>
<dbReference type="PANTHER" id="PTHR12855:SF10">
    <property type="entry name" value="DNA METHYLTRANSFERASE 1-ASSOCIATED PROTEIN 1"/>
    <property type="match status" value="1"/>
</dbReference>
<keyword evidence="12" id="KW-1185">Reference proteome</keyword>
<protein>
    <recommendedName>
        <fullName evidence="3">SWR1-complex protein 4</fullName>
    </recommendedName>
</protein>
<proteinExistence type="inferred from homology"/>
<dbReference type="InterPro" id="IPR009057">
    <property type="entry name" value="Homeodomain-like_sf"/>
</dbReference>
<evidence type="ECO:0000256" key="6">
    <source>
        <dbReference type="ARBA" id="ARBA00023163"/>
    </source>
</evidence>
<evidence type="ECO:0000256" key="9">
    <source>
        <dbReference type="SAM" id="MobiDB-lite"/>
    </source>
</evidence>
<dbReference type="FunCoup" id="I2H6T7">
    <property type="interactions" value="1058"/>
</dbReference>
<feature type="compositionally biased region" description="Basic and acidic residues" evidence="9">
    <location>
        <begin position="448"/>
        <end position="463"/>
    </location>
</feature>
<dbReference type="EMBL" id="HE806322">
    <property type="protein sequence ID" value="CCH62089.1"/>
    <property type="molecule type" value="Genomic_DNA"/>
</dbReference>
<evidence type="ECO:0000256" key="2">
    <source>
        <dbReference type="ARBA" id="ARBA00006918"/>
    </source>
</evidence>
<organism evidence="11 12">
    <name type="scientific">Henningerozyma blattae (strain ATCC 34711 / CBS 6284 / DSM 70876 / NBRC 10599 / NRRL Y-10934 / UCD 77-7)</name>
    <name type="common">Yeast</name>
    <name type="synonym">Tetrapisispora blattae</name>
    <dbReference type="NCBI Taxonomy" id="1071380"/>
    <lineage>
        <taxon>Eukaryota</taxon>
        <taxon>Fungi</taxon>
        <taxon>Dikarya</taxon>
        <taxon>Ascomycota</taxon>
        <taxon>Saccharomycotina</taxon>
        <taxon>Saccharomycetes</taxon>
        <taxon>Saccharomycetales</taxon>
        <taxon>Saccharomycetaceae</taxon>
        <taxon>Henningerozyma</taxon>
    </lineage>
</organism>
<feature type="domain" description="Myb-like" evidence="10">
    <location>
        <begin position="212"/>
        <end position="264"/>
    </location>
</feature>
<evidence type="ECO:0000256" key="7">
    <source>
        <dbReference type="ARBA" id="ARBA00023242"/>
    </source>
</evidence>
<dbReference type="GO" id="GO:0051276">
    <property type="term" value="P:chromosome organization"/>
    <property type="evidence" value="ECO:0007669"/>
    <property type="project" value="EnsemblFungi"/>
</dbReference>
<dbReference type="eggNOG" id="KOG2656">
    <property type="taxonomic scope" value="Eukaryota"/>
</dbReference>
<keyword evidence="4" id="KW-0156">Chromatin regulator</keyword>
<dbReference type="InParanoid" id="I2H6T7"/>
<evidence type="ECO:0000259" key="10">
    <source>
        <dbReference type="SMART" id="SM00717"/>
    </source>
</evidence>
<dbReference type="GO" id="GO:0003714">
    <property type="term" value="F:transcription corepressor activity"/>
    <property type="evidence" value="ECO:0007669"/>
    <property type="project" value="TreeGrafter"/>
</dbReference>
<dbReference type="RefSeq" id="XP_004181608.1">
    <property type="nucleotide sequence ID" value="XM_004181560.1"/>
</dbReference>
<dbReference type="InterPro" id="IPR001005">
    <property type="entry name" value="SANT/Myb"/>
</dbReference>
<comment type="subcellular location">
    <subcellularLocation>
        <location evidence="1">Nucleus</location>
    </subcellularLocation>
</comment>
<evidence type="ECO:0000256" key="8">
    <source>
        <dbReference type="ARBA" id="ARBA00025264"/>
    </source>
</evidence>
<evidence type="ECO:0000256" key="1">
    <source>
        <dbReference type="ARBA" id="ARBA00004123"/>
    </source>
</evidence>
<evidence type="ECO:0000256" key="5">
    <source>
        <dbReference type="ARBA" id="ARBA00023015"/>
    </source>
</evidence>
<keyword evidence="6" id="KW-0804">Transcription</keyword>
<dbReference type="HOGENOM" id="CLU_018539_4_0_1"/>
<dbReference type="GO" id="GO:0000122">
    <property type="term" value="P:negative regulation of transcription by RNA polymerase II"/>
    <property type="evidence" value="ECO:0007669"/>
    <property type="project" value="TreeGrafter"/>
</dbReference>
<feature type="compositionally biased region" description="Polar residues" evidence="9">
    <location>
        <begin position="192"/>
        <end position="202"/>
    </location>
</feature>
<feature type="region of interest" description="Disordered" evidence="9">
    <location>
        <begin position="360"/>
        <end position="463"/>
    </location>
</feature>
<dbReference type="STRING" id="1071380.I2H6T7"/>
<comment type="similarity">
    <text evidence="2">Belongs to the SWC4 family.</text>
</comment>
<feature type="region of interest" description="Disordered" evidence="9">
    <location>
        <begin position="173"/>
        <end position="211"/>
    </location>
</feature>
<dbReference type="AlphaFoldDB" id="I2H6T7"/>
<dbReference type="Gene3D" id="1.10.10.60">
    <property type="entry name" value="Homeodomain-like"/>
    <property type="match status" value="1"/>
</dbReference>
<dbReference type="GeneID" id="14497221"/>
<feature type="region of interest" description="Disordered" evidence="9">
    <location>
        <begin position="1"/>
        <end position="41"/>
    </location>
</feature>
<dbReference type="GO" id="GO:0000812">
    <property type="term" value="C:Swr1 complex"/>
    <property type="evidence" value="ECO:0007669"/>
    <property type="project" value="EnsemblFungi"/>
</dbReference>
<dbReference type="OMA" id="GNTTMYQ"/>
<evidence type="ECO:0000256" key="3">
    <source>
        <dbReference type="ARBA" id="ARBA00019132"/>
    </source>
</evidence>
<dbReference type="SUPFAM" id="SSF46689">
    <property type="entry name" value="Homeodomain-like"/>
    <property type="match status" value="1"/>
</dbReference>
<keyword evidence="5" id="KW-0805">Transcription regulation</keyword>
<dbReference type="Pfam" id="PF16282">
    <property type="entry name" value="SANT_DAMP1_like"/>
    <property type="match status" value="1"/>
</dbReference>
<dbReference type="KEGG" id="tbl:TBLA_0G01430"/>
<evidence type="ECO:0000313" key="12">
    <source>
        <dbReference type="Proteomes" id="UP000002866"/>
    </source>
</evidence>